<gene>
    <name evidence="10" type="primary">ppc</name>
    <name evidence="14" type="ORF">E2I14_12365</name>
</gene>
<dbReference type="GO" id="GO:0008964">
    <property type="term" value="F:phosphoenolpyruvate carboxylase activity"/>
    <property type="evidence" value="ECO:0007669"/>
    <property type="project" value="UniProtKB-UniRule"/>
</dbReference>
<dbReference type="PROSITE" id="PS00781">
    <property type="entry name" value="PEPCASE_1"/>
    <property type="match status" value="1"/>
</dbReference>
<dbReference type="NCBIfam" id="NF000584">
    <property type="entry name" value="PRK00009.1"/>
    <property type="match status" value="1"/>
</dbReference>
<comment type="cofactor">
    <cofactor evidence="1 10">
        <name>Mg(2+)</name>
        <dbReference type="ChEBI" id="CHEBI:18420"/>
    </cofactor>
</comment>
<proteinExistence type="inferred from homology"/>
<evidence type="ECO:0000256" key="7">
    <source>
        <dbReference type="ARBA" id="ARBA00023239"/>
    </source>
</evidence>
<dbReference type="RefSeq" id="WP_133328959.1">
    <property type="nucleotide sequence ID" value="NZ_SMYL01000006.1"/>
</dbReference>
<keyword evidence="7 10" id="KW-0456">Lyase</keyword>
<keyword evidence="6 10" id="KW-0460">Magnesium</keyword>
<dbReference type="Gene3D" id="1.20.1440.90">
    <property type="entry name" value="Phosphoenolpyruvate/pyruvate domain"/>
    <property type="match status" value="1"/>
</dbReference>
<dbReference type="InterPro" id="IPR018129">
    <property type="entry name" value="PEP_COase_Lys_AS"/>
</dbReference>
<keyword evidence="14" id="KW-0670">Pyruvate</keyword>
<comment type="catalytic activity">
    <reaction evidence="9 10">
        <text>oxaloacetate + phosphate = phosphoenolpyruvate + hydrogencarbonate</text>
        <dbReference type="Rhea" id="RHEA:28370"/>
        <dbReference type="ChEBI" id="CHEBI:16452"/>
        <dbReference type="ChEBI" id="CHEBI:17544"/>
        <dbReference type="ChEBI" id="CHEBI:43474"/>
        <dbReference type="ChEBI" id="CHEBI:58702"/>
        <dbReference type="EC" id="4.1.1.31"/>
    </reaction>
</comment>
<dbReference type="GO" id="GO:0015977">
    <property type="term" value="P:carbon fixation"/>
    <property type="evidence" value="ECO:0007669"/>
    <property type="project" value="UniProtKB-UniRule"/>
</dbReference>
<dbReference type="InterPro" id="IPR022805">
    <property type="entry name" value="PEP_COase_bac/pln-type"/>
</dbReference>
<evidence type="ECO:0000256" key="2">
    <source>
        <dbReference type="ARBA" id="ARBA00003670"/>
    </source>
</evidence>
<dbReference type="Proteomes" id="UP000294829">
    <property type="component" value="Unassembled WGS sequence"/>
</dbReference>
<dbReference type="Pfam" id="PF00311">
    <property type="entry name" value="PEPcase"/>
    <property type="match status" value="1"/>
</dbReference>
<dbReference type="GO" id="GO:0005829">
    <property type="term" value="C:cytosol"/>
    <property type="evidence" value="ECO:0007669"/>
    <property type="project" value="TreeGrafter"/>
</dbReference>
<comment type="subunit">
    <text evidence="10">Homotetramer.</text>
</comment>
<dbReference type="HAMAP" id="MF_00595">
    <property type="entry name" value="PEPcase_type1"/>
    <property type="match status" value="1"/>
</dbReference>
<evidence type="ECO:0000256" key="4">
    <source>
        <dbReference type="ARBA" id="ARBA00012305"/>
    </source>
</evidence>
<dbReference type="PRINTS" id="PR00150">
    <property type="entry name" value="PEPCARBXLASE"/>
</dbReference>
<organism evidence="14 15">
    <name type="scientific">Sapientia aquatica</name>
    <dbReference type="NCBI Taxonomy" id="1549640"/>
    <lineage>
        <taxon>Bacteria</taxon>
        <taxon>Pseudomonadati</taxon>
        <taxon>Pseudomonadota</taxon>
        <taxon>Betaproteobacteria</taxon>
        <taxon>Burkholderiales</taxon>
        <taxon>Oxalobacteraceae</taxon>
        <taxon>Sapientia</taxon>
    </lineage>
</organism>
<evidence type="ECO:0000256" key="1">
    <source>
        <dbReference type="ARBA" id="ARBA00001946"/>
    </source>
</evidence>
<keyword evidence="15" id="KW-1185">Reference proteome</keyword>
<dbReference type="InterPro" id="IPR015813">
    <property type="entry name" value="Pyrv/PenolPyrv_kinase-like_dom"/>
</dbReference>
<dbReference type="PROSITE" id="PS00393">
    <property type="entry name" value="PEPCASE_2"/>
    <property type="match status" value="1"/>
</dbReference>
<dbReference type="GO" id="GO:0000287">
    <property type="term" value="F:magnesium ion binding"/>
    <property type="evidence" value="ECO:0007669"/>
    <property type="project" value="UniProtKB-UniRule"/>
</dbReference>
<dbReference type="EMBL" id="SMYL01000006">
    <property type="protein sequence ID" value="TDK65216.1"/>
    <property type="molecule type" value="Genomic_DNA"/>
</dbReference>
<dbReference type="EC" id="4.1.1.31" evidence="4 10"/>
<feature type="active site" evidence="10 12">
    <location>
        <position position="596"/>
    </location>
</feature>
<evidence type="ECO:0000256" key="5">
    <source>
        <dbReference type="ARBA" id="ARBA00022419"/>
    </source>
</evidence>
<dbReference type="PANTHER" id="PTHR30523:SF6">
    <property type="entry name" value="PHOSPHOENOLPYRUVATE CARBOXYLASE"/>
    <property type="match status" value="1"/>
</dbReference>
<dbReference type="InterPro" id="IPR033129">
    <property type="entry name" value="PEPCASE_His_AS"/>
</dbReference>
<dbReference type="SUPFAM" id="SSF51621">
    <property type="entry name" value="Phosphoenolpyruvate/pyruvate domain"/>
    <property type="match status" value="1"/>
</dbReference>
<evidence type="ECO:0000256" key="13">
    <source>
        <dbReference type="SAM" id="MobiDB-lite"/>
    </source>
</evidence>
<dbReference type="GO" id="GO:0006099">
    <property type="term" value="P:tricarboxylic acid cycle"/>
    <property type="evidence" value="ECO:0007669"/>
    <property type="project" value="InterPro"/>
</dbReference>
<name>A0A4R5VZY4_9BURK</name>
<evidence type="ECO:0000256" key="6">
    <source>
        <dbReference type="ARBA" id="ARBA00022842"/>
    </source>
</evidence>
<comment type="function">
    <text evidence="2 10">Forms oxaloacetate, a four-carbon dicarboxylic acid source for the tricarboxylic acid cycle.</text>
</comment>
<evidence type="ECO:0000256" key="8">
    <source>
        <dbReference type="ARBA" id="ARBA00023300"/>
    </source>
</evidence>
<dbReference type="AlphaFoldDB" id="A0A4R5VZY4"/>
<evidence type="ECO:0000313" key="14">
    <source>
        <dbReference type="EMBL" id="TDK65216.1"/>
    </source>
</evidence>
<dbReference type="InterPro" id="IPR021135">
    <property type="entry name" value="PEP_COase"/>
</dbReference>
<comment type="caution">
    <text evidence="14">The sequence shown here is derived from an EMBL/GenBank/DDBJ whole genome shotgun (WGS) entry which is preliminary data.</text>
</comment>
<evidence type="ECO:0000256" key="11">
    <source>
        <dbReference type="PROSITE-ProRule" id="PRU10111"/>
    </source>
</evidence>
<reference evidence="14 15" key="1">
    <citation type="submission" date="2019-03" db="EMBL/GenBank/DDBJ databases">
        <title>Sapientia aquatica gen. nov., sp. nov., isolated from a crater lake.</title>
        <authorList>
            <person name="Felfoldi T."/>
            <person name="Szabo A."/>
            <person name="Toth E."/>
            <person name="Schumann P."/>
            <person name="Keki Z."/>
            <person name="Marialigeti K."/>
            <person name="Mathe I."/>
        </authorList>
    </citation>
    <scope>NUCLEOTIDE SEQUENCE [LARGE SCALE GENOMIC DNA]</scope>
    <source>
        <strain evidence="14 15">SA-152</strain>
    </source>
</reference>
<feature type="region of interest" description="Disordered" evidence="13">
    <location>
        <begin position="1"/>
        <end position="22"/>
    </location>
</feature>
<dbReference type="GO" id="GO:0006107">
    <property type="term" value="P:oxaloacetate metabolic process"/>
    <property type="evidence" value="ECO:0007669"/>
    <property type="project" value="UniProtKB-UniRule"/>
</dbReference>
<protein>
    <recommendedName>
        <fullName evidence="5 10">Phosphoenolpyruvate carboxylase</fullName>
        <shortName evidence="10">PEPC</shortName>
        <shortName evidence="10">PEPCase</shortName>
        <ecNumber evidence="4 10">4.1.1.31</ecNumber>
    </recommendedName>
</protein>
<evidence type="ECO:0000256" key="10">
    <source>
        <dbReference type="HAMAP-Rule" id="MF_00595"/>
    </source>
</evidence>
<dbReference type="PANTHER" id="PTHR30523">
    <property type="entry name" value="PHOSPHOENOLPYRUVATE CARBOXYLASE"/>
    <property type="match status" value="1"/>
</dbReference>
<comment type="similarity">
    <text evidence="3 10">Belongs to the PEPCase type 1 family.</text>
</comment>
<dbReference type="OrthoDB" id="9768133at2"/>
<evidence type="ECO:0000313" key="15">
    <source>
        <dbReference type="Proteomes" id="UP000294829"/>
    </source>
</evidence>
<evidence type="ECO:0000256" key="3">
    <source>
        <dbReference type="ARBA" id="ARBA00008346"/>
    </source>
</evidence>
<keyword evidence="8 10" id="KW-0120">Carbon dioxide fixation</keyword>
<evidence type="ECO:0000256" key="9">
    <source>
        <dbReference type="ARBA" id="ARBA00048995"/>
    </source>
</evidence>
<feature type="active site" evidence="10 11">
    <location>
        <position position="163"/>
    </location>
</feature>
<evidence type="ECO:0000256" key="12">
    <source>
        <dbReference type="PROSITE-ProRule" id="PRU10112"/>
    </source>
</evidence>
<sequence length="934" mass="103481">MNALVTPAASNSSDLNNLAGADDKDQQLRDDIRHLGRILGDTVRSQHGEAIFNIIESVRQSAIRFSRDGDEAGKKSLEQSLNSLSNDNLTRVIRAFSYFSHLSNIAEDQHHIRRSRAHLIAGSPPKQGSLAFTLSSLLDSGHKPAELLEFFQTALISPVLTAHPTEVQRKSILNCQMVIGRLLNERDRMQLTPEESAANEEALNRAVLTLWQTRMLRTSKLSVLDEVENGLTFYDYTLLRELPNLYAGLEDLLSQQFNSNPAVELPSFFKMGSWIGGDRDGNPFVTADILEKTLAMQCGRALRFYLEELHALGSQLSVAQLLVGASDELLQLAAHSPDQSQHRSDEPYRRAIAGMYARLAATYRHLLGGEPVIHPTGDAEAYQNVEQLSADLAIVHRSLLSNGSAALARGRLRHLRRAVDVFGFSLAPIDLRQNSDVHERVVAELLASANPECRYLEQDEAGRIQLLLAEISTPRPLASPYITYSEETQSELSIYRAARTAQDRYGKAAVPNCIISKTDSVSDLLELAVLLKEAGLLHPQEARLDVNIIPLFETIGDLQNSAPIMRHLLSLPEYARLLASRDNAQEVMLGYSDSNKDGGFLTSGWELYKAELALIDVFAEKNVRLRLFHGRGGSVGRGGGPSYQAILAQPAGAVQGQIRLTEQGEVITAKYANPEVGRRNLEVLAAATLEASLLAKTEPAPKPEYLACMDALSEHAFTAYRDLVYETEGFEQYFWESTVISEIAGLNIGSRPASRKKTTAIEDLRAIPWVFSWSQCRLMLPGWYGFGSAVNAYLAANPDTGLALLQEMFVNWPFFTTLLSNMEMVLAKSDLNIARRYSELVNDEQLRNTIFNRICEGHSATITALKSISGQSDLLAANPLLKRSIRNRFPYMSPLNHVQVELLKRYRNGDQDERVRRGIHMTINGVAAGLRNSG</sequence>
<accession>A0A4R5VZY4</accession>